<dbReference type="EC" id="5.1.3.15" evidence="4"/>
<dbReference type="Gene3D" id="2.70.98.10">
    <property type="match status" value="1"/>
</dbReference>
<evidence type="ECO:0000313" key="7">
    <source>
        <dbReference type="Proteomes" id="UP000264492"/>
    </source>
</evidence>
<dbReference type="GO" id="GO:0005737">
    <property type="term" value="C:cytoplasm"/>
    <property type="evidence" value="ECO:0007669"/>
    <property type="project" value="TreeGrafter"/>
</dbReference>
<dbReference type="PANTHER" id="PTHR11122">
    <property type="entry name" value="APOSPORY-ASSOCIATED PROTEIN C-RELATED"/>
    <property type="match status" value="1"/>
</dbReference>
<evidence type="ECO:0000256" key="5">
    <source>
        <dbReference type="PIRSR" id="PIRSR016020-1"/>
    </source>
</evidence>
<dbReference type="PANTHER" id="PTHR11122:SF13">
    <property type="entry name" value="GLUCOSE-6-PHOSPHATE 1-EPIMERASE"/>
    <property type="match status" value="1"/>
</dbReference>
<accession>A0A371JZR7</accession>
<evidence type="ECO:0000256" key="3">
    <source>
        <dbReference type="ARBA" id="ARBA00023235"/>
    </source>
</evidence>
<name>A0A371JZR7_9GAMM</name>
<feature type="active site" evidence="5">
    <location>
        <position position="135"/>
    </location>
</feature>
<dbReference type="Proteomes" id="UP000264492">
    <property type="component" value="Unassembled WGS sequence"/>
</dbReference>
<dbReference type="AlphaFoldDB" id="A0A371JZR7"/>
<dbReference type="EMBL" id="QTSU01000002">
    <property type="protein sequence ID" value="RDZ27112.1"/>
    <property type="molecule type" value="Genomic_DNA"/>
</dbReference>
<evidence type="ECO:0000313" key="6">
    <source>
        <dbReference type="EMBL" id="RDZ27112.1"/>
    </source>
</evidence>
<dbReference type="CDD" id="cd09020">
    <property type="entry name" value="D-hex-6-P-epi_like"/>
    <property type="match status" value="1"/>
</dbReference>
<dbReference type="OrthoDB" id="9772911at2"/>
<comment type="catalytic activity">
    <reaction evidence="1">
        <text>alpha-D-glucose 6-phosphate = beta-D-glucose 6-phosphate</text>
        <dbReference type="Rhea" id="RHEA:16249"/>
        <dbReference type="ChEBI" id="CHEBI:58225"/>
        <dbReference type="ChEBI" id="CHEBI:58247"/>
        <dbReference type="EC" id="5.1.3.15"/>
    </reaction>
</comment>
<sequence>MSDIVELQGPDGATARVCAHGGQLLSWVCAGHERLYLSPRARHASGQAIRGGVPVIFPQFGDRGPGPRHGFARVRAWTPAGEGRWRLRDDDATRALWPHGFELELTVSLQARALSVGLDVANTGDDAFAFTAALHTYLAVDALAGSHLHGLGGRAYYDAARGGTRATQTEAALAFAGELDRLYPGAAGGLALDDDGRRLRIDAEGFPDTVVWNPGPALAVELADLGPREHERFVCVEAAAAAQPLRLGPGERWHGRQTLTVPD</sequence>
<comment type="similarity">
    <text evidence="2 4">Belongs to the glucose-6-phosphate 1-epimerase family.</text>
</comment>
<organism evidence="6 7">
    <name type="scientific">Lysobacter silvisoli</name>
    <dbReference type="NCBI Taxonomy" id="2293254"/>
    <lineage>
        <taxon>Bacteria</taxon>
        <taxon>Pseudomonadati</taxon>
        <taxon>Pseudomonadota</taxon>
        <taxon>Gammaproteobacteria</taxon>
        <taxon>Lysobacterales</taxon>
        <taxon>Lysobacteraceae</taxon>
        <taxon>Lysobacter</taxon>
    </lineage>
</organism>
<evidence type="ECO:0000256" key="4">
    <source>
        <dbReference type="PIRNR" id="PIRNR016020"/>
    </source>
</evidence>
<keyword evidence="3 4" id="KW-0413">Isomerase</keyword>
<protein>
    <recommendedName>
        <fullName evidence="4">Putative glucose-6-phosphate 1-epimerase</fullName>
        <ecNumber evidence="4">5.1.3.15</ecNumber>
    </recommendedName>
</protein>
<feature type="active site" evidence="5">
    <location>
        <position position="237"/>
    </location>
</feature>
<dbReference type="RefSeq" id="WP_115859489.1">
    <property type="nucleotide sequence ID" value="NZ_QTSU01000002.1"/>
</dbReference>
<proteinExistence type="inferred from homology"/>
<keyword evidence="7" id="KW-1185">Reference proteome</keyword>
<dbReference type="InterPro" id="IPR025532">
    <property type="entry name" value="G6P_1-epimerase"/>
</dbReference>
<dbReference type="GO" id="GO:0005975">
    <property type="term" value="P:carbohydrate metabolic process"/>
    <property type="evidence" value="ECO:0007669"/>
    <property type="project" value="InterPro"/>
</dbReference>
<gene>
    <name evidence="6" type="ORF">DX914_12685</name>
</gene>
<dbReference type="Pfam" id="PF01263">
    <property type="entry name" value="Aldose_epim"/>
    <property type="match status" value="1"/>
</dbReference>
<dbReference type="GO" id="GO:0047938">
    <property type="term" value="F:glucose-6-phosphate 1-epimerase activity"/>
    <property type="evidence" value="ECO:0007669"/>
    <property type="project" value="UniProtKB-UniRule"/>
</dbReference>
<dbReference type="InterPro" id="IPR008183">
    <property type="entry name" value="Aldose_1/G6P_1-epimerase"/>
</dbReference>
<evidence type="ECO:0000256" key="2">
    <source>
        <dbReference type="ARBA" id="ARBA00005866"/>
    </source>
</evidence>
<reference evidence="6 7" key="1">
    <citation type="submission" date="2018-08" db="EMBL/GenBank/DDBJ databases">
        <title>Lysobacter sp. zong2l5, whole genome shotgun sequence.</title>
        <authorList>
            <person name="Zhang X."/>
            <person name="Feng G."/>
            <person name="Zhu H."/>
        </authorList>
    </citation>
    <scope>NUCLEOTIDE SEQUENCE [LARGE SCALE GENOMIC DNA]</scope>
    <source>
        <strain evidence="7">zong2l5</strain>
    </source>
</reference>
<dbReference type="InterPro" id="IPR011013">
    <property type="entry name" value="Gal_mutarotase_sf_dom"/>
</dbReference>
<dbReference type="PIRSF" id="PIRSF016020">
    <property type="entry name" value="PHexose_mutarotase"/>
    <property type="match status" value="1"/>
</dbReference>
<dbReference type="GO" id="GO:0030246">
    <property type="term" value="F:carbohydrate binding"/>
    <property type="evidence" value="ECO:0007669"/>
    <property type="project" value="UniProtKB-UniRule"/>
</dbReference>
<comment type="caution">
    <text evidence="6">The sequence shown here is derived from an EMBL/GenBank/DDBJ whole genome shotgun (WGS) entry which is preliminary data.</text>
</comment>
<evidence type="ECO:0000256" key="1">
    <source>
        <dbReference type="ARBA" id="ARBA00001096"/>
    </source>
</evidence>
<dbReference type="InterPro" id="IPR014718">
    <property type="entry name" value="GH-type_carb-bd"/>
</dbReference>
<dbReference type="SUPFAM" id="SSF74650">
    <property type="entry name" value="Galactose mutarotase-like"/>
    <property type="match status" value="1"/>
</dbReference>